<accession>A0ABT3QF72</accession>
<organism evidence="2 3">
    <name type="scientific">Acetobacter thailandicus</name>
    <dbReference type="NCBI Taxonomy" id="1502842"/>
    <lineage>
        <taxon>Bacteria</taxon>
        <taxon>Pseudomonadati</taxon>
        <taxon>Pseudomonadota</taxon>
        <taxon>Alphaproteobacteria</taxon>
        <taxon>Acetobacterales</taxon>
        <taxon>Acetobacteraceae</taxon>
        <taxon>Acetobacter</taxon>
    </lineage>
</organism>
<evidence type="ECO:0000313" key="3">
    <source>
        <dbReference type="Proteomes" id="UP001301152"/>
    </source>
</evidence>
<sequence length="186" mass="19568">MGKFTRLLPWTGVVALLCFSYASAQTGHDYAAGLGVVQQVPKGQGGVSICVASPAGAKGFPLIIPAGTIFADAISDYTPGQAFITTQTVVLTADRPCDVADASSVVSHTRHWLTPQVLPQFDTLFQPVGETSGNGVDTGFEEEDIGFRRLIASGAVTAHVLDRLHDTIYLTESNADIEDPDAPPVP</sequence>
<evidence type="ECO:0000313" key="2">
    <source>
        <dbReference type="EMBL" id="MCX2563901.1"/>
    </source>
</evidence>
<dbReference type="Proteomes" id="UP001301152">
    <property type="component" value="Unassembled WGS sequence"/>
</dbReference>
<gene>
    <name evidence="2" type="ORF">OQ497_08025</name>
</gene>
<evidence type="ECO:0000256" key="1">
    <source>
        <dbReference type="SAM" id="SignalP"/>
    </source>
</evidence>
<comment type="caution">
    <text evidence="2">The sequence shown here is derived from an EMBL/GenBank/DDBJ whole genome shotgun (WGS) entry which is preliminary data.</text>
</comment>
<feature type="chain" id="PRO_5045406720" evidence="1">
    <location>
        <begin position="25"/>
        <end position="186"/>
    </location>
</feature>
<protein>
    <submittedName>
        <fullName evidence="2">Uncharacterized protein</fullName>
    </submittedName>
</protein>
<keyword evidence="1" id="KW-0732">Signal</keyword>
<reference evidence="2 3" key="1">
    <citation type="submission" date="2022-11" db="EMBL/GenBank/DDBJ databases">
        <title>Genome sequencing of Acetobacter type strain.</title>
        <authorList>
            <person name="Heo J."/>
            <person name="Lee D."/>
            <person name="Han B.-H."/>
            <person name="Hong S.-B."/>
            <person name="Kwon S.-W."/>
        </authorList>
    </citation>
    <scope>NUCLEOTIDE SEQUENCE [LARGE SCALE GENOMIC DNA]</scope>
    <source>
        <strain evidence="2 3">KACC 21253</strain>
    </source>
</reference>
<feature type="signal peptide" evidence="1">
    <location>
        <begin position="1"/>
        <end position="24"/>
    </location>
</feature>
<dbReference type="EMBL" id="JAPIUZ010000003">
    <property type="protein sequence ID" value="MCX2563901.1"/>
    <property type="molecule type" value="Genomic_DNA"/>
</dbReference>
<keyword evidence="3" id="KW-1185">Reference proteome</keyword>
<dbReference type="RefSeq" id="WP_143295980.1">
    <property type="nucleotide sequence ID" value="NZ_JAERKX010000003.1"/>
</dbReference>
<proteinExistence type="predicted"/>
<name>A0ABT3QF72_9PROT</name>